<gene>
    <name evidence="1" type="ORF">FSCOSCO3_A031463</name>
</gene>
<evidence type="ECO:0000313" key="2">
    <source>
        <dbReference type="Proteomes" id="UP001314229"/>
    </source>
</evidence>
<dbReference type="AlphaFoldDB" id="A0AAV1NVJ1"/>
<dbReference type="EMBL" id="CAWUFR010000066">
    <property type="protein sequence ID" value="CAK6963596.1"/>
    <property type="molecule type" value="Genomic_DNA"/>
</dbReference>
<sequence length="640" mass="71343">MKCGCLPCLSSASFMVISSFHREGKSVAAFQSGVTTAAMDIINGATPTKADGAASRIARDIAKELPDFRPVWLVHHPTTASGHDFKAFLLEKCQSWAPATIVRLQKTQTNRYRAATTEIISCCFKEGQTRKAMNMKELSKKQLTELHRRLEESTQRAMDVIVLMNCGGQQSSTASVKQHDIFRAATPNSGSSSVKFSDISQLEIHNNTASIMKKNEHLNLDEDSLLQKNARKQLPLKAASGVDDDGSYFTRPLSLVSRDKKESMNRLQYKIRAARDHNKERFNGKIITKQLELQHPEGDSDTGQSYTDTIEHILQTYFTYKTQDNDTEVRDEVLIVPFLPDAETQTKPSCEIKLILNTDTGWNILNIPTYELNEPTQTNKVIKEGFMIQPAITASTTATNTATTPATTMVTTTTTTVSTYTKENVKETSWTTEHPQTDGVTRENMGINYTEQEENMPSDPITPSPPAHKKLETEDTNAETTAANIEIKQTIPIMEVFTINSAHKADRLLPNTEETQTTTMTPEPETVYKPRFIKCKTGNVQPTTAKPISGLRMREDILEDPKKLHKGIKHGEEAYVSLATTNRPEFTSSKPLQTLQNQVTDTLQKVETVAHVTLHIDSVDRSATLNTAQRAGTEFQPHLI</sequence>
<proteinExistence type="predicted"/>
<protein>
    <submittedName>
        <fullName evidence="1">Uncharacterized protein LOC121886146</fullName>
    </submittedName>
</protein>
<organism evidence="1 2">
    <name type="scientific">Scomber scombrus</name>
    <name type="common">Atlantic mackerel</name>
    <name type="synonym">Scomber vernalis</name>
    <dbReference type="NCBI Taxonomy" id="13677"/>
    <lineage>
        <taxon>Eukaryota</taxon>
        <taxon>Metazoa</taxon>
        <taxon>Chordata</taxon>
        <taxon>Craniata</taxon>
        <taxon>Vertebrata</taxon>
        <taxon>Euteleostomi</taxon>
        <taxon>Actinopterygii</taxon>
        <taxon>Neopterygii</taxon>
        <taxon>Teleostei</taxon>
        <taxon>Neoteleostei</taxon>
        <taxon>Acanthomorphata</taxon>
        <taxon>Pelagiaria</taxon>
        <taxon>Scombriformes</taxon>
        <taxon>Scombridae</taxon>
        <taxon>Scomber</taxon>
    </lineage>
</organism>
<comment type="caution">
    <text evidence="1">The sequence shown here is derived from an EMBL/GenBank/DDBJ whole genome shotgun (WGS) entry which is preliminary data.</text>
</comment>
<accession>A0AAV1NVJ1</accession>
<reference evidence="1 2" key="1">
    <citation type="submission" date="2024-01" db="EMBL/GenBank/DDBJ databases">
        <authorList>
            <person name="Alioto T."/>
            <person name="Alioto T."/>
            <person name="Gomez Garrido J."/>
        </authorList>
    </citation>
    <scope>NUCLEOTIDE SEQUENCE [LARGE SCALE GENOMIC DNA]</scope>
</reference>
<dbReference type="Proteomes" id="UP001314229">
    <property type="component" value="Unassembled WGS sequence"/>
</dbReference>
<evidence type="ECO:0000313" key="1">
    <source>
        <dbReference type="EMBL" id="CAK6963596.1"/>
    </source>
</evidence>
<name>A0AAV1NVJ1_SCOSC</name>
<keyword evidence="2" id="KW-1185">Reference proteome</keyword>